<dbReference type="PANTHER" id="PTHR43649:SF33">
    <property type="entry name" value="POLYGALACTURONAN_RHAMNOGALACTURONAN-BINDING PROTEIN YTCQ"/>
    <property type="match status" value="1"/>
</dbReference>
<sequence length="572" mass="63411">MKRKIMAVAVFLISAAVAGGCGNSGEERETDSREMAKEDAPSTEDRDLYGFESPVRVKAGVVYAGDFEWVGKESLTDNSWMDLYKEHNIYPEIMYNVDTSQADSKLSSAIISGNYPDIFQTSTLNYMNYVNEGVLADITEAYETYASDELKEYLMSDGGEALDMLTVNGRLYGLPRLGNPYEEYSMMFIRQDWLDHLGLKVPETTEELKRTAHAFTYDDPDGNGVDDTCGLVLDGVELFTDTIGNGDPIFNAFGAYFGSDGMAMVENQEGEVVWGGSYAEGMKAALSFLQELYADGSLCKDFLTMDGDAIFEAAGSGRCGIWFGPRWAGMVPAIDAARKDTNAHIVAAPIPTAPNQARGKAYLPPSILEVHCISSQCERPETLIKMMNLSVQKICNPQNTEEFLKYSGDGTNYSGWKASLLRLQPVNRGYDDWKAESYALKTGKTERLTYSQIDDVDSMTSYLHAVEEDRFDPWDQKQARGISFYTVYGDPQCAWVTIDNMMKANAFVKSAYSSLPSREVTKTAGILKNLTVESIIKIITGDAVEEWDTLLENWYALGGQHAVDEVKVLNKS</sequence>
<evidence type="ECO:0000256" key="2">
    <source>
        <dbReference type="ARBA" id="ARBA00022729"/>
    </source>
</evidence>
<evidence type="ECO:0000313" key="8">
    <source>
        <dbReference type="EMBL" id="GAA6502550.1"/>
    </source>
</evidence>
<evidence type="ECO:0000256" key="7">
    <source>
        <dbReference type="SAM" id="SignalP"/>
    </source>
</evidence>
<dbReference type="SUPFAM" id="SSF53850">
    <property type="entry name" value="Periplasmic binding protein-like II"/>
    <property type="match status" value="1"/>
</dbReference>
<keyword evidence="2 7" id="KW-0732">Signal</keyword>
<evidence type="ECO:0008006" key="10">
    <source>
        <dbReference type="Google" id="ProtNLM"/>
    </source>
</evidence>
<dbReference type="RefSeq" id="WP_227210967.1">
    <property type="nucleotide sequence ID" value="NZ_BAABZQ010000001.1"/>
</dbReference>
<dbReference type="InterPro" id="IPR050490">
    <property type="entry name" value="Bact_solute-bd_prot1"/>
</dbReference>
<dbReference type="InterPro" id="IPR006059">
    <property type="entry name" value="SBP"/>
</dbReference>
<keyword evidence="9" id="KW-1185">Reference proteome</keyword>
<feature type="chain" id="PRO_5046573159" description="Lipoprotein LipO" evidence="7">
    <location>
        <begin position="19"/>
        <end position="572"/>
    </location>
</feature>
<gene>
    <name evidence="8" type="ORF">K340107D12_53660</name>
</gene>
<dbReference type="Gene3D" id="3.40.190.10">
    <property type="entry name" value="Periplasmic binding protein-like II"/>
    <property type="match status" value="2"/>
</dbReference>
<keyword evidence="3" id="KW-0472">Membrane</keyword>
<dbReference type="PROSITE" id="PS51257">
    <property type="entry name" value="PROKAR_LIPOPROTEIN"/>
    <property type="match status" value="1"/>
</dbReference>
<feature type="signal peptide" evidence="7">
    <location>
        <begin position="1"/>
        <end position="18"/>
    </location>
</feature>
<dbReference type="PANTHER" id="PTHR43649">
    <property type="entry name" value="ARABINOSE-BINDING PROTEIN-RELATED"/>
    <property type="match status" value="1"/>
</dbReference>
<organism evidence="8 9">
    <name type="scientific">Blautia parvula</name>
    <dbReference type="NCBI Taxonomy" id="2877527"/>
    <lineage>
        <taxon>Bacteria</taxon>
        <taxon>Bacillati</taxon>
        <taxon>Bacillota</taxon>
        <taxon>Clostridia</taxon>
        <taxon>Lachnospirales</taxon>
        <taxon>Lachnospiraceae</taxon>
        <taxon>Blautia</taxon>
    </lineage>
</organism>
<name>A0ABQ0C1B3_9FIRM</name>
<proteinExistence type="predicted"/>
<dbReference type="EMBL" id="BAABZQ010000001">
    <property type="protein sequence ID" value="GAA6502550.1"/>
    <property type="molecule type" value="Genomic_DNA"/>
</dbReference>
<evidence type="ECO:0000313" key="9">
    <source>
        <dbReference type="Proteomes" id="UP001600941"/>
    </source>
</evidence>
<feature type="region of interest" description="Disordered" evidence="6">
    <location>
        <begin position="21"/>
        <end position="47"/>
    </location>
</feature>
<evidence type="ECO:0000256" key="1">
    <source>
        <dbReference type="ARBA" id="ARBA00022475"/>
    </source>
</evidence>
<protein>
    <recommendedName>
        <fullName evidence="10">Lipoprotein LipO</fullName>
    </recommendedName>
</protein>
<dbReference type="Pfam" id="PF01547">
    <property type="entry name" value="SBP_bac_1"/>
    <property type="match status" value="1"/>
</dbReference>
<feature type="compositionally biased region" description="Basic and acidic residues" evidence="6">
    <location>
        <begin position="25"/>
        <end position="47"/>
    </location>
</feature>
<keyword evidence="4" id="KW-0564">Palmitate</keyword>
<evidence type="ECO:0000256" key="4">
    <source>
        <dbReference type="ARBA" id="ARBA00023139"/>
    </source>
</evidence>
<evidence type="ECO:0000256" key="3">
    <source>
        <dbReference type="ARBA" id="ARBA00023136"/>
    </source>
</evidence>
<accession>A0ABQ0C1B3</accession>
<dbReference type="Proteomes" id="UP001600941">
    <property type="component" value="Unassembled WGS sequence"/>
</dbReference>
<evidence type="ECO:0000256" key="6">
    <source>
        <dbReference type="SAM" id="MobiDB-lite"/>
    </source>
</evidence>
<comment type="caution">
    <text evidence="8">The sequence shown here is derived from an EMBL/GenBank/DDBJ whole genome shotgun (WGS) entry which is preliminary data.</text>
</comment>
<evidence type="ECO:0000256" key="5">
    <source>
        <dbReference type="ARBA" id="ARBA00023288"/>
    </source>
</evidence>
<keyword evidence="5" id="KW-0449">Lipoprotein</keyword>
<keyword evidence="1" id="KW-1003">Cell membrane</keyword>
<reference evidence="8 9" key="1">
    <citation type="submission" date="2024-04" db="EMBL/GenBank/DDBJ databases">
        <title>Defined microbial consortia suppress multidrug-resistant proinflammatory Enterobacteriaceae via ecological control.</title>
        <authorList>
            <person name="Furuichi M."/>
            <person name="Kawaguchi T."/>
            <person name="Pust M."/>
            <person name="Yasuma K."/>
            <person name="Plichta D."/>
            <person name="Hasegawa N."/>
            <person name="Ohya T."/>
            <person name="Bhattarai S."/>
            <person name="Sasajima S."/>
            <person name="Aoto Y."/>
            <person name="Tuganbaev T."/>
            <person name="Yaginuma M."/>
            <person name="Ueda M."/>
            <person name="Okahashi N."/>
            <person name="Amafuji K."/>
            <person name="Kiridooshi Y."/>
            <person name="Sugita K."/>
            <person name="Strazar M."/>
            <person name="Skelly A."/>
            <person name="Suda W."/>
            <person name="Hattori M."/>
            <person name="Nakamoto N."/>
            <person name="Caballero S."/>
            <person name="Norman J."/>
            <person name="Olle B."/>
            <person name="Tanoue T."/>
            <person name="Arita M."/>
            <person name="Bucci V."/>
            <person name="Atarashi K."/>
            <person name="Xavier R."/>
            <person name="Honda K."/>
        </authorList>
    </citation>
    <scope>NUCLEOTIDE SEQUENCE [LARGE SCALE GENOMIC DNA]</scope>
    <source>
        <strain evidence="9">k34-0107-D12</strain>
    </source>
</reference>